<evidence type="ECO:0000313" key="4">
    <source>
        <dbReference type="Proteomes" id="UP000290191"/>
    </source>
</evidence>
<dbReference type="OrthoDB" id="9805728at2"/>
<feature type="domain" description="Metallo-beta-lactamase" evidence="2">
    <location>
        <begin position="112"/>
        <end position="306"/>
    </location>
</feature>
<dbReference type="Pfam" id="PF12706">
    <property type="entry name" value="Lactamase_B_2"/>
    <property type="match status" value="1"/>
</dbReference>
<dbReference type="AlphaFoldDB" id="A0A4Q0Y3U3"/>
<dbReference type="PANTHER" id="PTHR15032">
    <property type="entry name" value="N-ACYL-PHOSPHATIDYLETHANOLAMINE-HYDROLYZING PHOSPHOLIPASE D"/>
    <property type="match status" value="1"/>
</dbReference>
<reference evidence="3 4" key="1">
    <citation type="submission" date="2017-10" db="EMBL/GenBank/DDBJ databases">
        <title>Genomics of the genus Arcobacter.</title>
        <authorList>
            <person name="Perez-Cataluna A."/>
            <person name="Figueras M.J."/>
        </authorList>
    </citation>
    <scope>NUCLEOTIDE SEQUENCE [LARGE SCALE GENOMIC DNA]</scope>
    <source>
        <strain evidence="3 4">DSM 24636</strain>
    </source>
</reference>
<evidence type="ECO:0000313" key="3">
    <source>
        <dbReference type="EMBL" id="RXJ64837.1"/>
    </source>
</evidence>
<dbReference type="RefSeq" id="WP_129081195.1">
    <property type="nucleotide sequence ID" value="NZ_CP041070.1"/>
</dbReference>
<comment type="caution">
    <text evidence="3">The sequence shown here is derived from an EMBL/GenBank/DDBJ whole genome shotgun (WGS) entry which is preliminary data.</text>
</comment>
<dbReference type="Gene3D" id="3.60.15.10">
    <property type="entry name" value="Ribonuclease Z/Hydroxyacylglutathione hydrolase-like"/>
    <property type="match status" value="1"/>
</dbReference>
<feature type="chain" id="PRO_5020633254" description="Metallo-beta-lactamase domain-containing protein" evidence="1">
    <location>
        <begin position="22"/>
        <end position="356"/>
    </location>
</feature>
<dbReference type="InterPro" id="IPR001279">
    <property type="entry name" value="Metallo-B-lactamas"/>
</dbReference>
<dbReference type="PANTHER" id="PTHR15032:SF4">
    <property type="entry name" value="N-ACYL-PHOSPHATIDYLETHANOLAMINE-HYDROLYZING PHOSPHOLIPASE D"/>
    <property type="match status" value="1"/>
</dbReference>
<dbReference type="PROSITE" id="PS51257">
    <property type="entry name" value="PROKAR_LIPOPROTEIN"/>
    <property type="match status" value="1"/>
</dbReference>
<proteinExistence type="predicted"/>
<feature type="signal peptide" evidence="1">
    <location>
        <begin position="1"/>
        <end position="21"/>
    </location>
</feature>
<evidence type="ECO:0000256" key="1">
    <source>
        <dbReference type="SAM" id="SignalP"/>
    </source>
</evidence>
<keyword evidence="4" id="KW-1185">Reference proteome</keyword>
<evidence type="ECO:0000259" key="2">
    <source>
        <dbReference type="Pfam" id="PF12706"/>
    </source>
</evidence>
<protein>
    <recommendedName>
        <fullName evidence="2">Metallo-beta-lactamase domain-containing protein</fullName>
    </recommendedName>
</protein>
<dbReference type="STRING" id="877500.GCA_000935065_02193"/>
<organism evidence="3 4">
    <name type="scientific">Halarcobacter anaerophilus</name>
    <dbReference type="NCBI Taxonomy" id="877500"/>
    <lineage>
        <taxon>Bacteria</taxon>
        <taxon>Pseudomonadati</taxon>
        <taxon>Campylobacterota</taxon>
        <taxon>Epsilonproteobacteria</taxon>
        <taxon>Campylobacterales</taxon>
        <taxon>Arcobacteraceae</taxon>
        <taxon>Halarcobacter</taxon>
    </lineage>
</organism>
<dbReference type="InterPro" id="IPR036866">
    <property type="entry name" value="RibonucZ/Hydroxyglut_hydro"/>
</dbReference>
<dbReference type="Proteomes" id="UP000290191">
    <property type="component" value="Unassembled WGS sequence"/>
</dbReference>
<dbReference type="GO" id="GO:0005737">
    <property type="term" value="C:cytoplasm"/>
    <property type="evidence" value="ECO:0007669"/>
    <property type="project" value="TreeGrafter"/>
</dbReference>
<sequence>MRKKLLKSLIVLSLFTGIVMAGCSQNKKNIQCNLKHYENGKFKNLEADFKSDFKDFISNVWAVFTDTTKNKIPPKNAIPVVKLTKEDIINMPDNSVVRLVHSTLLFKLDNKYILTDPVFSETITPFPFVAPKRFHDLPITIEQLPKIDVVIISHNHYDHLDEQSILKLKDKVEYFYTTLGVKQKLLDLGVNTMKVCELDWWQSCTANNLKITATPAQHFSGRGLFDKNKTLWASWVITSTKANLFFSGDSGYFNTFKKIGEKYGPFDMTFIEAGAYNERWKEIHMMPKQSVQANIDLKGKILFPVHNSSFNLSIHPWNEPLNKVVEEAKKQNVTVTHPKMGEIIPLLSKKETQKWW</sequence>
<dbReference type="SUPFAM" id="SSF56281">
    <property type="entry name" value="Metallo-hydrolase/oxidoreductase"/>
    <property type="match status" value="1"/>
</dbReference>
<gene>
    <name evidence="3" type="ORF">CRV06_02460</name>
</gene>
<name>A0A4Q0Y3U3_9BACT</name>
<accession>A0A4Q0Y3U3</accession>
<keyword evidence="1" id="KW-0732">Signal</keyword>
<dbReference type="EMBL" id="PDKO01000001">
    <property type="protein sequence ID" value="RXJ64837.1"/>
    <property type="molecule type" value="Genomic_DNA"/>
</dbReference>